<dbReference type="RefSeq" id="WP_014974025.1">
    <property type="nucleotide sequence ID" value="NZ_BPKR01000004.1"/>
</dbReference>
<reference evidence="1 2" key="1">
    <citation type="submission" date="2019-06" db="EMBL/GenBank/DDBJ databases">
        <title>Genome analyses of bacteria isolated from kimchi.</title>
        <authorList>
            <person name="Lee S."/>
            <person name="Ahn S."/>
            <person name="Roh S."/>
        </authorList>
    </citation>
    <scope>NUCLEOTIDE SEQUENCE [LARGE SCALE GENOMIC DNA]</scope>
    <source>
        <strain evidence="1 2">CBA3620</strain>
    </source>
</reference>
<dbReference type="GO" id="GO:0016787">
    <property type="term" value="F:hydrolase activity"/>
    <property type="evidence" value="ECO:0007669"/>
    <property type="project" value="UniProtKB-KW"/>
</dbReference>
<gene>
    <name evidence="1" type="ORF">FGL89_02245</name>
</gene>
<sequence>MKNKIILGISLVFLIILGIYGNHWVTQTSTNQAKIQNSRMTPIIFIPGSSATINRFDQLFSLLNETPPAHSVLKVQVDRNGKLTYIGNINANDQQPFIVVGFENNDDGYNNIKKQTKWLTTALTSLQERYHFKTFSAVGHSNGGLIWTNYLEKYYDRQTFNLPTLMTLGTPFNFSEPSLQQRTEMLKDFIQASDKLPPDLTMFSIAGTDDYTNDGLVPIQSVIAGRYIYQKRIKAYTQITVSGDNAQHSNLPDNPEIVKLIQTNIINPLNAQNK</sequence>
<accession>A0AAE6M1L1</accession>
<dbReference type="EMBL" id="CP042374">
    <property type="protein sequence ID" value="QEA33047.1"/>
    <property type="molecule type" value="Genomic_DNA"/>
</dbReference>
<dbReference type="SUPFAM" id="SSF53474">
    <property type="entry name" value="alpha/beta-Hydrolases"/>
    <property type="match status" value="1"/>
</dbReference>
<dbReference type="Pfam" id="PF06028">
    <property type="entry name" value="DUF915"/>
    <property type="match status" value="1"/>
</dbReference>
<dbReference type="AlphaFoldDB" id="A0AAE6M1L1"/>
<dbReference type="Proteomes" id="UP000321332">
    <property type="component" value="Chromosome"/>
</dbReference>
<dbReference type="OMA" id="RFDSFMN"/>
<dbReference type="Gene3D" id="3.40.50.1820">
    <property type="entry name" value="alpha/beta hydrolase"/>
    <property type="match status" value="1"/>
</dbReference>
<proteinExistence type="predicted"/>
<organism evidence="1 2">
    <name type="scientific">Leuconostoc carnosum</name>
    <dbReference type="NCBI Taxonomy" id="1252"/>
    <lineage>
        <taxon>Bacteria</taxon>
        <taxon>Bacillati</taxon>
        <taxon>Bacillota</taxon>
        <taxon>Bacilli</taxon>
        <taxon>Lactobacillales</taxon>
        <taxon>Lactobacillaceae</taxon>
        <taxon>Leuconostoc</taxon>
    </lineage>
</organism>
<dbReference type="InterPro" id="IPR029058">
    <property type="entry name" value="AB_hydrolase_fold"/>
</dbReference>
<evidence type="ECO:0000313" key="2">
    <source>
        <dbReference type="Proteomes" id="UP000321332"/>
    </source>
</evidence>
<name>A0AAE6M1L1_LEUCA</name>
<keyword evidence="1" id="KW-0378">Hydrolase</keyword>
<dbReference type="InterPro" id="IPR010315">
    <property type="entry name" value="DUF915_hydro-like"/>
</dbReference>
<evidence type="ECO:0000313" key="1">
    <source>
        <dbReference type="EMBL" id="QEA33047.1"/>
    </source>
</evidence>
<dbReference type="GeneID" id="61186547"/>
<protein>
    <submittedName>
        <fullName evidence="1">Alpha/beta hydrolase</fullName>
    </submittedName>
</protein>